<name>A0A645IJT8_9ZZZZ</name>
<reference evidence="1" key="1">
    <citation type="submission" date="2019-08" db="EMBL/GenBank/DDBJ databases">
        <authorList>
            <person name="Kucharzyk K."/>
            <person name="Murdoch R.W."/>
            <person name="Higgins S."/>
            <person name="Loffler F."/>
        </authorList>
    </citation>
    <scope>NUCLEOTIDE SEQUENCE</scope>
</reference>
<organism evidence="1">
    <name type="scientific">bioreactor metagenome</name>
    <dbReference type="NCBI Taxonomy" id="1076179"/>
    <lineage>
        <taxon>unclassified sequences</taxon>
        <taxon>metagenomes</taxon>
        <taxon>ecological metagenomes</taxon>
    </lineage>
</organism>
<sequence>MLESVVRDGDLRSQRGEQLHSLDAVAGYYHLGIRQPFREHQRLVAGEIAAGALGVLPDPERRVFLRAIAPAHEPRLDPRLGELAHDIFGHRGLIRAAETVVADADSRQHRVRDGENSAVE</sequence>
<protein>
    <submittedName>
        <fullName evidence="1">Uncharacterized protein</fullName>
    </submittedName>
</protein>
<dbReference type="EMBL" id="VSSQ01116481">
    <property type="protein sequence ID" value="MPN51400.1"/>
    <property type="molecule type" value="Genomic_DNA"/>
</dbReference>
<accession>A0A645IJT8</accession>
<proteinExistence type="predicted"/>
<evidence type="ECO:0000313" key="1">
    <source>
        <dbReference type="EMBL" id="MPN51400.1"/>
    </source>
</evidence>
<comment type="caution">
    <text evidence="1">The sequence shown here is derived from an EMBL/GenBank/DDBJ whole genome shotgun (WGS) entry which is preliminary data.</text>
</comment>
<gene>
    <name evidence="1" type="ORF">SDC9_199045</name>
</gene>
<dbReference type="AlphaFoldDB" id="A0A645IJT8"/>